<evidence type="ECO:0000256" key="2">
    <source>
        <dbReference type="ARBA" id="ARBA00004629"/>
    </source>
</evidence>
<dbReference type="Proteomes" id="UP001142489">
    <property type="component" value="Unassembled WGS sequence"/>
</dbReference>
<evidence type="ECO:0000256" key="5">
    <source>
        <dbReference type="ARBA" id="ARBA00022454"/>
    </source>
</evidence>
<dbReference type="OrthoDB" id="10071681at2759"/>
<dbReference type="PANTHER" id="PTHR46904:SF1">
    <property type="entry name" value="CENTROMERE PROTEIN T"/>
    <property type="match status" value="1"/>
</dbReference>
<dbReference type="GO" id="GO:0003677">
    <property type="term" value="F:DNA binding"/>
    <property type="evidence" value="ECO:0007669"/>
    <property type="project" value="UniProtKB-KW"/>
</dbReference>
<evidence type="ECO:0000259" key="17">
    <source>
        <dbReference type="Pfam" id="PF16171"/>
    </source>
</evidence>
<evidence type="ECO:0000256" key="14">
    <source>
        <dbReference type="ARBA" id="ARBA00046865"/>
    </source>
</evidence>
<keyword evidence="10" id="KW-0539">Nucleus</keyword>
<dbReference type="GO" id="GO:0051301">
    <property type="term" value="P:cell division"/>
    <property type="evidence" value="ECO:0007669"/>
    <property type="project" value="UniProtKB-KW"/>
</dbReference>
<dbReference type="Gene3D" id="1.10.20.10">
    <property type="entry name" value="Histone, subunit A"/>
    <property type="match status" value="1"/>
</dbReference>
<evidence type="ECO:0000256" key="6">
    <source>
        <dbReference type="ARBA" id="ARBA00022618"/>
    </source>
</evidence>
<dbReference type="InterPro" id="IPR032373">
    <property type="entry name" value="CENP-T_N"/>
</dbReference>
<sequence>MATRRSLRKEQEPPQKRRRSLRLESKKNPPFGNKRTLAYQGTITSKITDCRTPRTLFKKVLQTLPVTSPLASVKPDITKPTEPVVQFPSEHISSSDLEINLSDSASQKTCRISLLKTKSKKICLSEFEKCLNEQLDPNTVHSSLENTSLTKSLQISFKTPAPLPAVGKKGLIRRPKNYRGINVKDFEGGIEQNLLNINESQSGLLSLQAATFLSSDGDLTAADTELFAPPLPHGENGEEGSDAPSQRTAARLSLSRGSTARSNPTPLPTSEKPGVGFGVSERSQKDVLESETGSADEPESMSEEKVDGPAEVQSKKLQGTVEERGCIGDAGETEAIPHGKPFTSGNANQENLHGNSPAAQLLSLPEEYPATDTCRVRMSTPLDAKFSDVYPGDLSTLSKEKPARQSVKEMVAKIIEDLDRSVVPAVIGQGISEANLLEEPNERTIHVLQTCRATSRDRGVCGKNPGQLERSSRKKTDKIIPQETDGGKTSEVMDTITKHDIVSEAELDPESEEVSETDADFENAEPTEKTPAFVRARAFQCTPLLSTPQAQKMSVPRSPYVQPSVKQVRKAAKRERSSKCEPALPSSLVKNIFNHYVRMPVTKDAFKAVQRCVNLYFRNLSDDLEAYTNHARRKTTESADLELLMRRQGLITDKMPLNVLIERHLPLEYRKLLIPVATTGNKVL</sequence>
<name>A0A9Q0XHP9_9SAUR</name>
<feature type="domain" description="Centromere kinetochore component CENP-T N-terminal" evidence="17">
    <location>
        <begin position="50"/>
        <end position="282"/>
    </location>
</feature>
<feature type="compositionally biased region" description="Polar residues" evidence="15">
    <location>
        <begin position="343"/>
        <end position="354"/>
    </location>
</feature>
<evidence type="ECO:0000256" key="4">
    <source>
        <dbReference type="ARBA" id="ARBA00016401"/>
    </source>
</evidence>
<evidence type="ECO:0000256" key="15">
    <source>
        <dbReference type="SAM" id="MobiDB-lite"/>
    </source>
</evidence>
<dbReference type="Pfam" id="PF16171">
    <property type="entry name" value="CENP-T_N"/>
    <property type="match status" value="1"/>
</dbReference>
<keyword evidence="11" id="KW-0131">Cell cycle</keyword>
<dbReference type="PANTHER" id="PTHR46904">
    <property type="entry name" value="CENTROMERE PROTEIN T"/>
    <property type="match status" value="1"/>
</dbReference>
<dbReference type="GO" id="GO:0005634">
    <property type="term" value="C:nucleus"/>
    <property type="evidence" value="ECO:0007669"/>
    <property type="project" value="UniProtKB-SubCell"/>
</dbReference>
<evidence type="ECO:0000313" key="18">
    <source>
        <dbReference type="EMBL" id="KAJ7311950.1"/>
    </source>
</evidence>
<dbReference type="Pfam" id="PF15511">
    <property type="entry name" value="CENP-T_C"/>
    <property type="match status" value="1"/>
</dbReference>
<evidence type="ECO:0000256" key="8">
    <source>
        <dbReference type="ARBA" id="ARBA00022838"/>
    </source>
</evidence>
<dbReference type="GO" id="GO:0007059">
    <property type="term" value="P:chromosome segregation"/>
    <property type="evidence" value="ECO:0007669"/>
    <property type="project" value="TreeGrafter"/>
</dbReference>
<feature type="region of interest" description="Disordered" evidence="15">
    <location>
        <begin position="506"/>
        <end position="527"/>
    </location>
</feature>
<comment type="subunit">
    <text evidence="14">Component of the CENPA-CAD complex, composed of CENPI, CENPK, CENPL, CENPO, CENPP, CENPQ, CENPR and CENPS. The CENPA-CAD complex is probably recruited on centromeres by the CENPA-NAC complex, at least composed of CENPA, CENPC, CENPH, CENPM, CENPN, CENPT and CENPU. Identified in a centromeric complex containing histones H2A, H2B, H3 and H4, and at least CENPA, CENPB, CENPC, CENPT, CENPN, HJURP, SUPT16H, SSRP1 and RSF1. Interacts (via N-terminus) with the NDC80 complex. Heterodimer with CENPW; this dimer coassembles with CENPS-CENPX heterodimers at centromeres to form the tetrameric CENP-T-W-S-X complex.</text>
</comment>
<feature type="domain" description="CENP-T/Histone H4 histone fold" evidence="16">
    <location>
        <begin position="581"/>
        <end position="676"/>
    </location>
</feature>
<evidence type="ECO:0000259" key="16">
    <source>
        <dbReference type="Pfam" id="PF15511"/>
    </source>
</evidence>
<dbReference type="InterPro" id="IPR035425">
    <property type="entry name" value="CENP-T/H4_C"/>
</dbReference>
<evidence type="ECO:0000256" key="7">
    <source>
        <dbReference type="ARBA" id="ARBA00022776"/>
    </source>
</evidence>
<dbReference type="GO" id="GO:0051382">
    <property type="term" value="P:kinetochore assembly"/>
    <property type="evidence" value="ECO:0007669"/>
    <property type="project" value="InterPro"/>
</dbReference>
<evidence type="ECO:0000256" key="1">
    <source>
        <dbReference type="ARBA" id="ARBA00004123"/>
    </source>
</evidence>
<comment type="subcellular location">
    <subcellularLocation>
        <location evidence="2">Chromosome</location>
        <location evidence="2">Centromere</location>
        <location evidence="2">Kinetochore</location>
    </subcellularLocation>
    <subcellularLocation>
        <location evidence="1">Nucleus</location>
    </subcellularLocation>
</comment>
<feature type="compositionally biased region" description="Basic and acidic residues" evidence="15">
    <location>
        <begin position="8"/>
        <end position="27"/>
    </location>
</feature>
<dbReference type="SUPFAM" id="SSF47113">
    <property type="entry name" value="Histone-fold"/>
    <property type="match status" value="1"/>
</dbReference>
<evidence type="ECO:0000256" key="9">
    <source>
        <dbReference type="ARBA" id="ARBA00023125"/>
    </source>
</evidence>
<comment type="similarity">
    <text evidence="3">Belongs to the CENP-T/CNN1 family.</text>
</comment>
<dbReference type="GO" id="GO:0000776">
    <property type="term" value="C:kinetochore"/>
    <property type="evidence" value="ECO:0007669"/>
    <property type="project" value="UniProtKB-KW"/>
</dbReference>
<dbReference type="InterPro" id="IPR009072">
    <property type="entry name" value="Histone-fold"/>
</dbReference>
<comment type="caution">
    <text evidence="18">The sequence shown here is derived from an EMBL/GenBank/DDBJ whole genome shotgun (WGS) entry which is preliminary data.</text>
</comment>
<accession>A0A9Q0XHP9</accession>
<evidence type="ECO:0000256" key="3">
    <source>
        <dbReference type="ARBA" id="ARBA00010137"/>
    </source>
</evidence>
<gene>
    <name evidence="18" type="ORF">JRQ81_006272</name>
</gene>
<evidence type="ECO:0000313" key="19">
    <source>
        <dbReference type="Proteomes" id="UP001142489"/>
    </source>
</evidence>
<dbReference type="CDD" id="cd22920">
    <property type="entry name" value="HFD_CENP-T"/>
    <property type="match status" value="1"/>
</dbReference>
<comment type="function">
    <text evidence="13">Component of the CENPA-NAC (nucleosome-associated) complex, a complex that plays a central role in assembly of kinetochore proteins, mitotic progression and chromosome segregation. The CENPA-NAC complex recruits the CENPA-CAD (nucleosome distal) complex and may be involved in incorporation of newly synthesized CENPA into centromeres. Part of a nucleosome-associated complex that binds specifically to histone H3-containing nucleosomes at the centromere, as opposed to nucleosomes containing CENPA. Component of the heterotetrameric CENP-T-W-S-X complex that binds and supercoils DNA, and plays an important role in kinetochore assembly. CENPT has a fundamental role in kinetochore assembly and function. It is one of the inner kinetochore proteins, with most further proteins binding downstream. Required for normal chromosome organization and normal progress through mitosis.</text>
</comment>
<keyword evidence="6" id="KW-0132">Cell division</keyword>
<proteinExistence type="inferred from homology"/>
<keyword evidence="9" id="KW-0238">DNA-binding</keyword>
<evidence type="ECO:0000256" key="11">
    <source>
        <dbReference type="ARBA" id="ARBA00023306"/>
    </source>
</evidence>
<dbReference type="InterPro" id="IPR028255">
    <property type="entry name" value="CENP-T"/>
</dbReference>
<feature type="compositionally biased region" description="Acidic residues" evidence="15">
    <location>
        <begin position="506"/>
        <end position="525"/>
    </location>
</feature>
<dbReference type="EMBL" id="JAPFRF010000013">
    <property type="protein sequence ID" value="KAJ7311950.1"/>
    <property type="molecule type" value="Genomic_DNA"/>
</dbReference>
<dbReference type="AlphaFoldDB" id="A0A9Q0XHP9"/>
<dbReference type="GO" id="GO:0000278">
    <property type="term" value="P:mitotic cell cycle"/>
    <property type="evidence" value="ECO:0007669"/>
    <property type="project" value="TreeGrafter"/>
</dbReference>
<keyword evidence="19" id="KW-1185">Reference proteome</keyword>
<evidence type="ECO:0000256" key="13">
    <source>
        <dbReference type="ARBA" id="ARBA00045461"/>
    </source>
</evidence>
<reference evidence="18" key="1">
    <citation type="journal article" date="2023" name="DNA Res.">
        <title>Chromosome-level genome assembly of Phrynocephalus forsythii using third-generation DNA sequencing and Hi-C analysis.</title>
        <authorList>
            <person name="Qi Y."/>
            <person name="Zhao W."/>
            <person name="Zhao Y."/>
            <person name="Niu C."/>
            <person name="Cao S."/>
            <person name="Zhang Y."/>
        </authorList>
    </citation>
    <scope>NUCLEOTIDE SEQUENCE</scope>
    <source>
        <tissue evidence="18">Muscle</tissue>
    </source>
</reference>
<feature type="region of interest" description="Disordered" evidence="15">
    <location>
        <begin position="225"/>
        <end position="354"/>
    </location>
</feature>
<feature type="compositionally biased region" description="Polar residues" evidence="15">
    <location>
        <begin position="255"/>
        <end position="264"/>
    </location>
</feature>
<keyword evidence="8" id="KW-0995">Kinetochore</keyword>
<protein>
    <recommendedName>
        <fullName evidence="4">Centromere protein T</fullName>
    </recommendedName>
</protein>
<evidence type="ECO:0000256" key="12">
    <source>
        <dbReference type="ARBA" id="ARBA00023328"/>
    </source>
</evidence>
<feature type="region of interest" description="Disordered" evidence="15">
    <location>
        <begin position="1"/>
        <end position="35"/>
    </location>
</feature>
<organism evidence="18 19">
    <name type="scientific">Phrynocephalus forsythii</name>
    <dbReference type="NCBI Taxonomy" id="171643"/>
    <lineage>
        <taxon>Eukaryota</taxon>
        <taxon>Metazoa</taxon>
        <taxon>Chordata</taxon>
        <taxon>Craniata</taxon>
        <taxon>Vertebrata</taxon>
        <taxon>Euteleostomi</taxon>
        <taxon>Lepidosauria</taxon>
        <taxon>Squamata</taxon>
        <taxon>Bifurcata</taxon>
        <taxon>Unidentata</taxon>
        <taxon>Episquamata</taxon>
        <taxon>Toxicofera</taxon>
        <taxon>Iguania</taxon>
        <taxon>Acrodonta</taxon>
        <taxon>Agamidae</taxon>
        <taxon>Agaminae</taxon>
        <taxon>Phrynocephalus</taxon>
    </lineage>
</organism>
<keyword evidence="12" id="KW-0137">Centromere</keyword>
<evidence type="ECO:0000256" key="10">
    <source>
        <dbReference type="ARBA" id="ARBA00023242"/>
    </source>
</evidence>
<keyword evidence="7" id="KW-0498">Mitosis</keyword>
<dbReference type="GO" id="GO:0046982">
    <property type="term" value="F:protein heterodimerization activity"/>
    <property type="evidence" value="ECO:0007669"/>
    <property type="project" value="InterPro"/>
</dbReference>
<keyword evidence="5" id="KW-0158">Chromosome</keyword>